<accession>A0A1G6UE16</accession>
<dbReference type="InterPro" id="IPR027417">
    <property type="entry name" value="P-loop_NTPase"/>
</dbReference>
<dbReference type="STRING" id="168276.SAMN05444580_104141"/>
<dbReference type="InterPro" id="IPR052732">
    <property type="entry name" value="Cell-binding_unc_protein"/>
</dbReference>
<dbReference type="Proteomes" id="UP000199417">
    <property type="component" value="Unassembled WGS sequence"/>
</dbReference>
<dbReference type="InterPro" id="IPR011009">
    <property type="entry name" value="Kinase-like_dom_sf"/>
</dbReference>
<evidence type="ECO:0008006" key="3">
    <source>
        <dbReference type="Google" id="ProtNLM"/>
    </source>
</evidence>
<dbReference type="PANTHER" id="PTHR43883:SF1">
    <property type="entry name" value="GLUCONOKINASE"/>
    <property type="match status" value="1"/>
</dbReference>
<dbReference type="RefSeq" id="WP_072844701.1">
    <property type="nucleotide sequence ID" value="NZ_FNAB01000004.1"/>
</dbReference>
<proteinExistence type="predicted"/>
<protein>
    <recommendedName>
        <fullName evidence="3">AAA domain-containing protein</fullName>
    </recommendedName>
</protein>
<keyword evidence="2" id="KW-1185">Reference proteome</keyword>
<dbReference type="EMBL" id="FNAB01000004">
    <property type="protein sequence ID" value="SDD38837.1"/>
    <property type="molecule type" value="Genomic_DNA"/>
</dbReference>
<dbReference type="PANTHER" id="PTHR43883">
    <property type="entry name" value="SLR0207 PROTEIN"/>
    <property type="match status" value="1"/>
</dbReference>
<evidence type="ECO:0000313" key="1">
    <source>
        <dbReference type="EMBL" id="SDD38837.1"/>
    </source>
</evidence>
<dbReference type="Gene3D" id="3.40.50.300">
    <property type="entry name" value="P-loop containing nucleotide triphosphate hydrolases"/>
    <property type="match status" value="1"/>
</dbReference>
<name>A0A1G6UE16_9NOCA</name>
<dbReference type="SUPFAM" id="SSF52540">
    <property type="entry name" value="P-loop containing nucleoside triphosphate hydrolases"/>
    <property type="match status" value="1"/>
</dbReference>
<sequence length="489" mass="53466">MSDSGELDAQIRETHTGVVVLVGNRAYKGKKPVRTAFLDFSTHELRELACRRELELNTRLAPDIYLGVVHLVTSNSGPREPVLLMRRLPDAFRLSALAAAGDFADADLLPVVEQIARFHATARRGADVDREGSVEAVGRRWQDNIDEIGSLPGDVVSHQDLEKISSMARRYLDGRAALFERRVSDGNIVDGHGDLMADDIFCLPDGPRILDCLDFDDRLRFVDRIDDTAFLAMDLEFLGRHDLADATLAQYRELAGDEAPASLAHHYVAYRALVRAKVDCVRSAQRLADADRDATRHFALALGHLGEGAVRLALVGGLPGTGKSTLSEALAEAVGAVRISSDEVRRQLRDTGELSGEVGVFGSGLYSPASTALVYSTLRRYAEDHLRLGHSVVLDASWTDLRERERARVVAERVSATVVPLECHCPRTVAATRIRTRTPGWSDATVETADRMAAVSDLWGESARIDTARPLADSTAAARRIWAGAPFEC</sequence>
<dbReference type="SUPFAM" id="SSF56112">
    <property type="entry name" value="Protein kinase-like (PK-like)"/>
    <property type="match status" value="1"/>
</dbReference>
<evidence type="ECO:0000313" key="2">
    <source>
        <dbReference type="Proteomes" id="UP000199417"/>
    </source>
</evidence>
<dbReference type="AlphaFoldDB" id="A0A1G6UE16"/>
<gene>
    <name evidence="1" type="ORF">SAMN05444580_104141</name>
</gene>
<dbReference type="Pfam" id="PF13671">
    <property type="entry name" value="AAA_33"/>
    <property type="match status" value="1"/>
</dbReference>
<reference evidence="1 2" key="1">
    <citation type="submission" date="2016-10" db="EMBL/GenBank/DDBJ databases">
        <authorList>
            <person name="de Groot N.N."/>
        </authorList>
    </citation>
    <scope>NUCLEOTIDE SEQUENCE [LARGE SCALE GENOMIC DNA]</scope>
    <source>
        <strain evidence="1 2">JCM 11308</strain>
    </source>
</reference>
<organism evidence="1 2">
    <name type="scientific">Rhodococcus tukisamuensis</name>
    <dbReference type="NCBI Taxonomy" id="168276"/>
    <lineage>
        <taxon>Bacteria</taxon>
        <taxon>Bacillati</taxon>
        <taxon>Actinomycetota</taxon>
        <taxon>Actinomycetes</taxon>
        <taxon>Mycobacteriales</taxon>
        <taxon>Nocardiaceae</taxon>
        <taxon>Rhodococcus</taxon>
    </lineage>
</organism>